<name>A0A1H3W7J8_9BACT</name>
<dbReference type="AlphaFoldDB" id="A0A1H3W7J8"/>
<reference evidence="2 3" key="1">
    <citation type="submission" date="2016-10" db="EMBL/GenBank/DDBJ databases">
        <authorList>
            <person name="de Groot N.N."/>
        </authorList>
    </citation>
    <scope>NUCLEOTIDE SEQUENCE [LARGE SCALE GENOMIC DNA]</scope>
    <source>
        <strain evidence="2 3">DSM 7343</strain>
    </source>
</reference>
<gene>
    <name evidence="2" type="ORF">SAMN05660420_00520</name>
</gene>
<dbReference type="InterPro" id="IPR032466">
    <property type="entry name" value="Metal_Hydrolase"/>
</dbReference>
<feature type="domain" description="Amidohydrolase-related" evidence="1">
    <location>
        <begin position="11"/>
        <end position="251"/>
    </location>
</feature>
<evidence type="ECO:0000313" key="3">
    <source>
        <dbReference type="Proteomes" id="UP000199409"/>
    </source>
</evidence>
<dbReference type="InterPro" id="IPR052358">
    <property type="entry name" value="Aro_Compnd_Degr_Hydrolases"/>
</dbReference>
<dbReference type="SUPFAM" id="SSF51556">
    <property type="entry name" value="Metallo-dependent hydrolases"/>
    <property type="match status" value="1"/>
</dbReference>
<keyword evidence="3" id="KW-1185">Reference proteome</keyword>
<dbReference type="GO" id="GO:0016787">
    <property type="term" value="F:hydrolase activity"/>
    <property type="evidence" value="ECO:0007669"/>
    <property type="project" value="UniProtKB-KW"/>
</dbReference>
<dbReference type="EMBL" id="FNQN01000001">
    <property type="protein sequence ID" value="SDZ83085.1"/>
    <property type="molecule type" value="Genomic_DNA"/>
</dbReference>
<dbReference type="OrthoDB" id="9787654at2"/>
<dbReference type="InterPro" id="IPR006680">
    <property type="entry name" value="Amidohydro-rel"/>
</dbReference>
<accession>A0A1H3W7J8</accession>
<proteinExistence type="predicted"/>
<dbReference type="RefSeq" id="WP_092344394.1">
    <property type="nucleotide sequence ID" value="NZ_FNQN01000001.1"/>
</dbReference>
<dbReference type="PANTHER" id="PTHR35563">
    <property type="entry name" value="BARREL METAL-DEPENDENT HYDROLASE, PUTATIVE (AFU_ORTHOLOGUE AFUA_1G16240)-RELATED"/>
    <property type="match status" value="1"/>
</dbReference>
<dbReference type="STRING" id="37625.SAMN05660420_00520"/>
<organism evidence="2 3">
    <name type="scientific">Desulfuromusa kysingii</name>
    <dbReference type="NCBI Taxonomy" id="37625"/>
    <lineage>
        <taxon>Bacteria</taxon>
        <taxon>Pseudomonadati</taxon>
        <taxon>Thermodesulfobacteriota</taxon>
        <taxon>Desulfuromonadia</taxon>
        <taxon>Desulfuromonadales</taxon>
        <taxon>Geopsychrobacteraceae</taxon>
        <taxon>Desulfuromusa</taxon>
    </lineage>
</organism>
<dbReference type="Pfam" id="PF04909">
    <property type="entry name" value="Amidohydro_2"/>
    <property type="match status" value="1"/>
</dbReference>
<dbReference type="PANTHER" id="PTHR35563:SF2">
    <property type="entry name" value="BARREL METAL-DEPENDENT HYDROLASE, PUTATIVE (AFU_ORTHOLOGUE AFUA_1G16240)-RELATED"/>
    <property type="match status" value="1"/>
</dbReference>
<keyword evidence="2" id="KW-0378">Hydrolase</keyword>
<evidence type="ECO:0000313" key="2">
    <source>
        <dbReference type="EMBL" id="SDZ83085.1"/>
    </source>
</evidence>
<dbReference type="Proteomes" id="UP000199409">
    <property type="component" value="Unassembled WGS sequence"/>
</dbReference>
<evidence type="ECO:0000259" key="1">
    <source>
        <dbReference type="Pfam" id="PF04909"/>
    </source>
</evidence>
<dbReference type="Gene3D" id="3.20.20.140">
    <property type="entry name" value="Metal-dependent hydrolases"/>
    <property type="match status" value="1"/>
</dbReference>
<protein>
    <submittedName>
        <fullName evidence="2">Predicted metal-dependent hydrolase, TIM-barrel fold</fullName>
    </submittedName>
</protein>
<sequence length="267" mass="29442">MKTTKDFKLFDSHFHIIDPRFPLVENNGFLPEPFPGTAYAERLKDYDLAGGAIVSGSFQGFDQNYLIAALQQLGPEYVGVTQLPATVADEEILTLNAAGVRGVRFNLKRGGSEGLENLEAFACRLYELAGWHVELYIDSSDLADLYELLISLPSVSIAHLGLSKSGFATLLKLAERGITVKATGFYRVDFNVKQALQQIVSTNPNCLIFGTDLPSTRAIRPYLDDDYLLVIEAVGEKLAAKVFYDNAIAFYKPRQIRGASLPLDLNL</sequence>